<dbReference type="Gene3D" id="3.40.1000.10">
    <property type="entry name" value="Mog1/PsbP, alpha/beta/alpha sandwich"/>
    <property type="match status" value="1"/>
</dbReference>
<organism evidence="9 10">
    <name type="scientific">Paracidobacterium acidisoli</name>
    <dbReference type="NCBI Taxonomy" id="2303751"/>
    <lineage>
        <taxon>Bacteria</taxon>
        <taxon>Pseudomonadati</taxon>
        <taxon>Acidobacteriota</taxon>
        <taxon>Terriglobia</taxon>
        <taxon>Terriglobales</taxon>
        <taxon>Acidobacteriaceae</taxon>
        <taxon>Paracidobacterium</taxon>
    </lineage>
</organism>
<dbReference type="PANTHER" id="PTHR22726">
    <property type="entry name" value="METALLOENDOPEPTIDASE OMA1"/>
    <property type="match status" value="1"/>
</dbReference>
<feature type="domain" description="Peptidase M48" evidence="8">
    <location>
        <begin position="73"/>
        <end position="244"/>
    </location>
</feature>
<evidence type="ECO:0000256" key="3">
    <source>
        <dbReference type="ARBA" id="ARBA00022723"/>
    </source>
</evidence>
<dbReference type="GO" id="GO:0004222">
    <property type="term" value="F:metalloendopeptidase activity"/>
    <property type="evidence" value="ECO:0007669"/>
    <property type="project" value="InterPro"/>
</dbReference>
<reference evidence="9 10" key="1">
    <citation type="submission" date="2018-08" db="EMBL/GenBank/DDBJ databases">
        <title>Acidipila sp. 4G-K13, an acidobacterium isolated from forest soil.</title>
        <authorList>
            <person name="Gao Z.-H."/>
            <person name="Qiu L.-H."/>
        </authorList>
    </citation>
    <scope>NUCLEOTIDE SEQUENCE [LARGE SCALE GENOMIC DNA]</scope>
    <source>
        <strain evidence="9 10">4G-K13</strain>
    </source>
</reference>
<evidence type="ECO:0000313" key="10">
    <source>
        <dbReference type="Proteomes" id="UP000264702"/>
    </source>
</evidence>
<keyword evidence="10" id="KW-1185">Reference proteome</keyword>
<dbReference type="AlphaFoldDB" id="A0A372IQZ0"/>
<dbReference type="RefSeq" id="WP_117299113.1">
    <property type="nucleotide sequence ID" value="NZ_QVQT02000003.1"/>
</dbReference>
<dbReference type="EMBL" id="QVQT01000003">
    <property type="protein sequence ID" value="RFU16943.1"/>
    <property type="molecule type" value="Genomic_DNA"/>
</dbReference>
<accession>A0A372IQZ0</accession>
<evidence type="ECO:0000259" key="8">
    <source>
        <dbReference type="Pfam" id="PF01435"/>
    </source>
</evidence>
<evidence type="ECO:0000313" key="9">
    <source>
        <dbReference type="EMBL" id="RFU16943.1"/>
    </source>
</evidence>
<keyword evidence="2" id="KW-0645">Protease</keyword>
<protein>
    <recommendedName>
        <fullName evidence="8">Peptidase M48 domain-containing protein</fullName>
    </recommendedName>
</protein>
<keyword evidence="7" id="KW-0732">Signal</keyword>
<keyword evidence="3" id="KW-0479">Metal-binding</keyword>
<comment type="caution">
    <text evidence="9">The sequence shown here is derived from an EMBL/GenBank/DDBJ whole genome shotgun (WGS) entry which is preliminary data.</text>
</comment>
<sequence length="462" mass="49314">MRCLTAAVLLVLGMSAGAPAYARFAPPEPCKNAYNLDQEITLGRRARQQVMASMPIFPDASPVSQYVSRLGMRLTKYAPGDAWPWEFHVVDQAEINAFALPGGAIFVNLGTVQAAETEAQLAGVLAHEISHVVMRHSTCNITKQRRQSLWWGLAQIGAGVAVPGLGGAATQLGLGALQGQLGLKMSRGDERQADLMGVDILYDAGYDPRALPQFFEVIQGHYGPGGKQWLSDHPNPGNRSEYVSAEIATLPPKEHRIRTSDEFTAIEQQIKGIHAYTAKEIASGVWRKQPPPGIGAAAAGGFAPSAEWKMLHDTGYSLEHPENWQVYDGPGTGVTIAPAAGIAPGAGGDQAILCGVLVDVYQPQKGATLSAAAEQLLAHLQQQNAGLTPAGAGTEITASGRPARSMELKNPAAAAVAEQDWLVAMLRKDGSLEYIVFVAPEKDFDGVRPAFERILASFRIRE</sequence>
<dbReference type="Gene3D" id="3.30.2010.10">
    <property type="entry name" value="Metalloproteases ('zincins'), catalytic domain"/>
    <property type="match status" value="1"/>
</dbReference>
<dbReference type="GO" id="GO:0016020">
    <property type="term" value="C:membrane"/>
    <property type="evidence" value="ECO:0007669"/>
    <property type="project" value="TreeGrafter"/>
</dbReference>
<dbReference type="Proteomes" id="UP000264702">
    <property type="component" value="Unassembled WGS sequence"/>
</dbReference>
<dbReference type="GO" id="GO:0051603">
    <property type="term" value="P:proteolysis involved in protein catabolic process"/>
    <property type="evidence" value="ECO:0007669"/>
    <property type="project" value="TreeGrafter"/>
</dbReference>
<evidence type="ECO:0000256" key="7">
    <source>
        <dbReference type="SAM" id="SignalP"/>
    </source>
</evidence>
<dbReference type="InterPro" id="IPR001915">
    <property type="entry name" value="Peptidase_M48"/>
</dbReference>
<evidence type="ECO:0000256" key="6">
    <source>
        <dbReference type="ARBA" id="ARBA00023049"/>
    </source>
</evidence>
<dbReference type="OrthoDB" id="108155at2"/>
<proteinExistence type="predicted"/>
<gene>
    <name evidence="9" type="ORF">D0Y96_09430</name>
</gene>
<dbReference type="Pfam" id="PF01435">
    <property type="entry name" value="Peptidase_M48"/>
    <property type="match status" value="1"/>
</dbReference>
<comment type="cofactor">
    <cofactor evidence="1">
        <name>Zn(2+)</name>
        <dbReference type="ChEBI" id="CHEBI:29105"/>
    </cofactor>
</comment>
<evidence type="ECO:0000256" key="2">
    <source>
        <dbReference type="ARBA" id="ARBA00022670"/>
    </source>
</evidence>
<evidence type="ECO:0000256" key="1">
    <source>
        <dbReference type="ARBA" id="ARBA00001947"/>
    </source>
</evidence>
<evidence type="ECO:0000256" key="5">
    <source>
        <dbReference type="ARBA" id="ARBA00022833"/>
    </source>
</evidence>
<feature type="signal peptide" evidence="7">
    <location>
        <begin position="1"/>
        <end position="20"/>
    </location>
</feature>
<dbReference type="PANTHER" id="PTHR22726:SF1">
    <property type="entry name" value="METALLOENDOPEPTIDASE OMA1, MITOCHONDRIAL"/>
    <property type="match status" value="1"/>
</dbReference>
<evidence type="ECO:0000256" key="4">
    <source>
        <dbReference type="ARBA" id="ARBA00022801"/>
    </source>
</evidence>
<feature type="chain" id="PRO_5016712622" description="Peptidase M48 domain-containing protein" evidence="7">
    <location>
        <begin position="21"/>
        <end position="462"/>
    </location>
</feature>
<dbReference type="GO" id="GO:0046872">
    <property type="term" value="F:metal ion binding"/>
    <property type="evidence" value="ECO:0007669"/>
    <property type="project" value="UniProtKB-KW"/>
</dbReference>
<keyword evidence="5" id="KW-0862">Zinc</keyword>
<name>A0A372IQZ0_9BACT</name>
<dbReference type="CDD" id="cd07333">
    <property type="entry name" value="M48C_bepA_like"/>
    <property type="match status" value="1"/>
</dbReference>
<keyword evidence="4" id="KW-0378">Hydrolase</keyword>
<dbReference type="InterPro" id="IPR051156">
    <property type="entry name" value="Mito/Outer_Membr_Metalloprot"/>
</dbReference>
<keyword evidence="6" id="KW-0482">Metalloprotease</keyword>